<accession>A0A537J9P9</accession>
<evidence type="ECO:0000313" key="2">
    <source>
        <dbReference type="Proteomes" id="UP000320048"/>
    </source>
</evidence>
<dbReference type="InterPro" id="IPR027417">
    <property type="entry name" value="P-loop_NTPase"/>
</dbReference>
<evidence type="ECO:0008006" key="3">
    <source>
        <dbReference type="Google" id="ProtNLM"/>
    </source>
</evidence>
<organism evidence="1 2">
    <name type="scientific">Candidatus Segetimicrobium genomatis</name>
    <dbReference type="NCBI Taxonomy" id="2569760"/>
    <lineage>
        <taxon>Bacteria</taxon>
        <taxon>Bacillati</taxon>
        <taxon>Candidatus Sysuimicrobiota</taxon>
        <taxon>Candidatus Sysuimicrobiia</taxon>
        <taxon>Candidatus Sysuimicrobiales</taxon>
        <taxon>Candidatus Segetimicrobiaceae</taxon>
        <taxon>Candidatus Segetimicrobium</taxon>
    </lineage>
</organism>
<name>A0A537J9P9_9BACT</name>
<evidence type="ECO:0000313" key="1">
    <source>
        <dbReference type="EMBL" id="TMI80274.1"/>
    </source>
</evidence>
<proteinExistence type="predicted"/>
<dbReference type="Proteomes" id="UP000320048">
    <property type="component" value="Unassembled WGS sequence"/>
</dbReference>
<gene>
    <name evidence="1" type="ORF">E6H04_08935</name>
</gene>
<reference evidence="1 2" key="1">
    <citation type="journal article" date="2019" name="Nat. Microbiol.">
        <title>Mediterranean grassland soil C-N compound turnover is dependent on rainfall and depth, and is mediated by genomically divergent microorganisms.</title>
        <authorList>
            <person name="Diamond S."/>
            <person name="Andeer P.F."/>
            <person name="Li Z."/>
            <person name="Crits-Christoph A."/>
            <person name="Burstein D."/>
            <person name="Anantharaman K."/>
            <person name="Lane K.R."/>
            <person name="Thomas B.C."/>
            <person name="Pan C."/>
            <person name="Northen T.R."/>
            <person name="Banfield J.F."/>
        </authorList>
    </citation>
    <scope>NUCLEOTIDE SEQUENCE [LARGE SCALE GENOMIC DNA]</scope>
    <source>
        <strain evidence="1">NP_7</strain>
    </source>
</reference>
<comment type="caution">
    <text evidence="1">The sequence shown here is derived from an EMBL/GenBank/DDBJ whole genome shotgun (WGS) entry which is preliminary data.</text>
</comment>
<dbReference type="Gene3D" id="3.40.50.300">
    <property type="entry name" value="P-loop containing nucleotide triphosphate hydrolases"/>
    <property type="match status" value="1"/>
</dbReference>
<dbReference type="AlphaFoldDB" id="A0A537J9P9"/>
<dbReference type="EMBL" id="VBAO01000230">
    <property type="protein sequence ID" value="TMI80274.1"/>
    <property type="molecule type" value="Genomic_DNA"/>
</dbReference>
<sequence>MRPPPPGVKTAMPPRTIYIAFGSHQVALTSDAPEVLAGVESMYAAMVAPAATRVAGRLEVSRNGGPYDIRGNTVELEDGSLADILRCLRFSVIQVLIQVRPDLLWLHAGAVASGEQAMLLPGAPGRGKSTLASSLCERGWTYLSDEVVPLIPASSRAVPFPLTPAKREFPGQEMPQDWLRAPNKVEVPLAPERLCREPVPVGALVFPSYKVGAPAELSPCPPAHAVVELLRHSWNFASHQGGAVRYLCDLAARVPAVHLSFGDGELAAELLTRSRVMVETNHTLAS</sequence>
<protein>
    <recommendedName>
        <fullName evidence="3">HprK-related kinase A</fullName>
    </recommendedName>
</protein>
<dbReference type="SUPFAM" id="SSF53795">
    <property type="entry name" value="PEP carboxykinase-like"/>
    <property type="match status" value="1"/>
</dbReference>